<evidence type="ECO:0000256" key="1">
    <source>
        <dbReference type="ARBA" id="ARBA00004141"/>
    </source>
</evidence>
<evidence type="ECO:0008006" key="9">
    <source>
        <dbReference type="Google" id="ProtNLM"/>
    </source>
</evidence>
<feature type="transmembrane region" description="Helical" evidence="6">
    <location>
        <begin position="102"/>
        <end position="122"/>
    </location>
</feature>
<comment type="subcellular location">
    <subcellularLocation>
        <location evidence="1">Membrane</location>
        <topology evidence="1">Multi-pass membrane protein</topology>
    </subcellularLocation>
</comment>
<reference evidence="7 8" key="1">
    <citation type="journal article" date="2016" name="Front. Microbiol.">
        <title>Genome and transcriptome sequences reveal the specific parasitism of the nematophagous Purpureocillium lilacinum 36-1.</title>
        <authorList>
            <person name="Xie J."/>
            <person name="Li S."/>
            <person name="Mo C."/>
            <person name="Xiao X."/>
            <person name="Peng D."/>
            <person name="Wang G."/>
            <person name="Xiao Y."/>
        </authorList>
    </citation>
    <scope>NUCLEOTIDE SEQUENCE [LARGE SCALE GENOMIC DNA]</scope>
    <source>
        <strain evidence="7 8">36-1</strain>
    </source>
</reference>
<feature type="transmembrane region" description="Helical" evidence="6">
    <location>
        <begin position="539"/>
        <end position="559"/>
    </location>
</feature>
<evidence type="ECO:0000313" key="8">
    <source>
        <dbReference type="Proteomes" id="UP000245956"/>
    </source>
</evidence>
<keyword evidence="2 6" id="KW-0812">Transmembrane</keyword>
<dbReference type="PANTHER" id="PTHR21576">
    <property type="entry name" value="UNCHARACTERIZED NODULIN-LIKE PROTEIN"/>
    <property type="match status" value="1"/>
</dbReference>
<evidence type="ECO:0000256" key="5">
    <source>
        <dbReference type="SAM" id="MobiDB-lite"/>
    </source>
</evidence>
<feature type="transmembrane region" description="Helical" evidence="6">
    <location>
        <begin position="494"/>
        <end position="515"/>
    </location>
</feature>
<accession>A0A2U3DQ86</accession>
<sequence length="574" mass="61027">MGQRNRGQLNRARLVASIAATVLSLACGTNVSSLSSRRPDATVFLTAPACCKYVYSAWAPQFAERLKLSATQSNLVGLFGNLGMYTLGVPVGIGVDHRGPRPFVLAGAVLLGAGYFPLHQAYDRAAGSVPLLCFFSFLTGLGSCMAFAAAVKTSALNWPHHRGTATAFPLAAFGLSAFFFSSLGAILFPGDPSAFLELLSWGTFGLTFAAFFFLKVYPHPSVYHAIPGAETHRSSVGSAGTQRLRRTSSAEAKAHTSASSALRPAVDPGTSPNADASPANSSDHPRPSPGPQLGTPAPPEEDVEEQSAVVDETSSLVSSCSSAAVENVVASSVDMDRSHRIDIRGLALLTSRTFWLLFSIMSILAGLGLMTINNIGNDVNALWKHYDDSVGQDFLVHRQQMHVSILSVCSFVGRLLSGVGSDFLVKSLGASRLWCLFIACLVFLTAQVSALSIRNPHLLGLVSGLSGMGYGFLFGVFPSLVAEAFGIHGLSQNWGFMTLAPVISSNIFNLFYGTIYDKHSVIGPGGERLCHDGLDCYRAAYWVTFAAGCAGLVITLETIRHERAVLARELRGHD</sequence>
<evidence type="ECO:0000256" key="2">
    <source>
        <dbReference type="ARBA" id="ARBA00022692"/>
    </source>
</evidence>
<dbReference type="PANTHER" id="PTHR21576:SF158">
    <property type="entry name" value="RIBOSOMAL RNA-PROCESSING PROTEIN 12-LIKE CONSERVED DOMAIN-CONTAINING PROTEIN"/>
    <property type="match status" value="1"/>
</dbReference>
<dbReference type="Proteomes" id="UP000245956">
    <property type="component" value="Unassembled WGS sequence"/>
</dbReference>
<dbReference type="EMBL" id="LCWV01000063">
    <property type="protein sequence ID" value="PWI64423.1"/>
    <property type="molecule type" value="Genomic_DNA"/>
</dbReference>
<feature type="transmembrane region" description="Helical" evidence="6">
    <location>
        <begin position="459"/>
        <end position="482"/>
    </location>
</feature>
<evidence type="ECO:0000256" key="3">
    <source>
        <dbReference type="ARBA" id="ARBA00022989"/>
    </source>
</evidence>
<keyword evidence="3 6" id="KW-1133">Transmembrane helix</keyword>
<feature type="transmembrane region" description="Helical" evidence="6">
    <location>
        <begin position="128"/>
        <end position="151"/>
    </location>
</feature>
<proteinExistence type="predicted"/>
<dbReference type="Pfam" id="PF07690">
    <property type="entry name" value="MFS_1"/>
    <property type="match status" value="1"/>
</dbReference>
<feature type="transmembrane region" description="Helical" evidence="6">
    <location>
        <begin position="194"/>
        <end position="214"/>
    </location>
</feature>
<dbReference type="PROSITE" id="PS51257">
    <property type="entry name" value="PROKAR_LIPOPROTEIN"/>
    <property type="match status" value="1"/>
</dbReference>
<evidence type="ECO:0000256" key="6">
    <source>
        <dbReference type="SAM" id="Phobius"/>
    </source>
</evidence>
<feature type="compositionally biased region" description="Low complexity" evidence="5">
    <location>
        <begin position="271"/>
        <end position="282"/>
    </location>
</feature>
<dbReference type="SUPFAM" id="SSF103473">
    <property type="entry name" value="MFS general substrate transporter"/>
    <property type="match status" value="1"/>
</dbReference>
<feature type="transmembrane region" description="Helical" evidence="6">
    <location>
        <begin position="433"/>
        <end position="453"/>
    </location>
</feature>
<dbReference type="AlphaFoldDB" id="A0A2U3DQ86"/>
<dbReference type="Gene3D" id="1.20.1250.20">
    <property type="entry name" value="MFS general substrate transporter like domains"/>
    <property type="match status" value="1"/>
</dbReference>
<gene>
    <name evidence="7" type="ORF">PCL_10466</name>
</gene>
<feature type="transmembrane region" description="Helical" evidence="6">
    <location>
        <begin position="163"/>
        <end position="188"/>
    </location>
</feature>
<dbReference type="GO" id="GO:0000329">
    <property type="term" value="C:fungal-type vacuole membrane"/>
    <property type="evidence" value="ECO:0007669"/>
    <property type="project" value="TreeGrafter"/>
</dbReference>
<organism evidence="7 8">
    <name type="scientific">Purpureocillium lilacinum</name>
    <name type="common">Paecilomyces lilacinus</name>
    <dbReference type="NCBI Taxonomy" id="33203"/>
    <lineage>
        <taxon>Eukaryota</taxon>
        <taxon>Fungi</taxon>
        <taxon>Dikarya</taxon>
        <taxon>Ascomycota</taxon>
        <taxon>Pezizomycotina</taxon>
        <taxon>Sordariomycetes</taxon>
        <taxon>Hypocreomycetidae</taxon>
        <taxon>Hypocreales</taxon>
        <taxon>Ophiocordycipitaceae</taxon>
        <taxon>Purpureocillium</taxon>
    </lineage>
</organism>
<name>A0A2U3DQ86_PURLI</name>
<dbReference type="InterPro" id="IPR036259">
    <property type="entry name" value="MFS_trans_sf"/>
</dbReference>
<feature type="transmembrane region" description="Helical" evidence="6">
    <location>
        <begin position="75"/>
        <end position="95"/>
    </location>
</feature>
<comment type="caution">
    <text evidence="7">The sequence shown here is derived from an EMBL/GenBank/DDBJ whole genome shotgun (WGS) entry which is preliminary data.</text>
</comment>
<dbReference type="GO" id="GO:0022857">
    <property type="term" value="F:transmembrane transporter activity"/>
    <property type="evidence" value="ECO:0007669"/>
    <property type="project" value="InterPro"/>
</dbReference>
<evidence type="ECO:0000256" key="4">
    <source>
        <dbReference type="ARBA" id="ARBA00023136"/>
    </source>
</evidence>
<feature type="transmembrane region" description="Helical" evidence="6">
    <location>
        <begin position="354"/>
        <end position="372"/>
    </location>
</feature>
<evidence type="ECO:0000313" key="7">
    <source>
        <dbReference type="EMBL" id="PWI64423.1"/>
    </source>
</evidence>
<protein>
    <recommendedName>
        <fullName evidence="9">MFS transporter</fullName>
    </recommendedName>
</protein>
<feature type="region of interest" description="Disordered" evidence="5">
    <location>
        <begin position="232"/>
        <end position="311"/>
    </location>
</feature>
<keyword evidence="4 6" id="KW-0472">Membrane</keyword>
<dbReference type="InterPro" id="IPR011701">
    <property type="entry name" value="MFS"/>
</dbReference>